<accession>A0ABW8GT81</accession>
<dbReference type="RefSeq" id="WP_400353418.1">
    <property type="nucleotide sequence ID" value="NZ_JBIXLA010000002.1"/>
</dbReference>
<keyword evidence="2" id="KW-1185">Reference proteome</keyword>
<sequence length="147" mass="16728">MSEKQTQRNRFVQSQSIVIFFILPIEMRLISTNINESSCTGHLPLEKIAMVDFYISAIKMDSTNQHIEFVKVHENLGDKLGPGTVNSRAFVGELIRKGKAEFKTITYNKEKKSWFVGAKVEVMTDDYITTDPNKTTHDNLGNLPTFI</sequence>
<dbReference type="Pfam" id="PF13031">
    <property type="entry name" value="DUF3892"/>
    <property type="match status" value="1"/>
</dbReference>
<comment type="caution">
    <text evidence="1">The sequence shown here is derived from an EMBL/GenBank/DDBJ whole genome shotgun (WGS) entry which is preliminary data.</text>
</comment>
<dbReference type="InterPro" id="IPR024997">
    <property type="entry name" value="DUF3892"/>
</dbReference>
<reference evidence="1 2" key="1">
    <citation type="submission" date="2024-10" db="EMBL/GenBank/DDBJ databases">
        <authorList>
            <person name="Lu C.-H."/>
        </authorList>
    </citation>
    <scope>NUCLEOTIDE SEQUENCE [LARGE SCALE GENOMIC DNA]</scope>
    <source>
        <strain evidence="1 2">22LXZD03-01</strain>
    </source>
</reference>
<name>A0ABW8GT81_9GAMM</name>
<evidence type="ECO:0000313" key="2">
    <source>
        <dbReference type="Proteomes" id="UP001617702"/>
    </source>
</evidence>
<gene>
    <name evidence="1" type="ORF">ACIPUH_06405</name>
</gene>
<dbReference type="EMBL" id="JBIXLB010000002">
    <property type="protein sequence ID" value="MFJ5512420.1"/>
    <property type="molecule type" value="Genomic_DNA"/>
</dbReference>
<evidence type="ECO:0000313" key="1">
    <source>
        <dbReference type="EMBL" id="MFJ5512420.1"/>
    </source>
</evidence>
<dbReference type="Proteomes" id="UP001617702">
    <property type="component" value="Unassembled WGS sequence"/>
</dbReference>
<organism evidence="1 2">
    <name type="scientific">Pectobacterium jejuense</name>
    <dbReference type="NCBI Taxonomy" id="2974022"/>
    <lineage>
        <taxon>Bacteria</taxon>
        <taxon>Pseudomonadati</taxon>
        <taxon>Pseudomonadota</taxon>
        <taxon>Gammaproteobacteria</taxon>
        <taxon>Enterobacterales</taxon>
        <taxon>Pectobacteriaceae</taxon>
        <taxon>Pectobacterium</taxon>
    </lineage>
</organism>
<proteinExistence type="predicted"/>
<protein>
    <submittedName>
        <fullName evidence="1">DUF3892 domain-containing protein</fullName>
    </submittedName>
</protein>